<reference evidence="2" key="1">
    <citation type="journal article" date="2014" name="Int. J. Syst. Evol. Microbiol.">
        <title>Complete genome sequence of Corynebacterium casei LMG S-19264T (=DSM 44701T), isolated from a smear-ripened cheese.</title>
        <authorList>
            <consortium name="US DOE Joint Genome Institute (JGI-PGF)"/>
            <person name="Walter F."/>
            <person name="Albersmeier A."/>
            <person name="Kalinowski J."/>
            <person name="Ruckert C."/>
        </authorList>
    </citation>
    <scope>NUCLEOTIDE SEQUENCE</scope>
    <source>
        <strain evidence="2">NBRC 112290</strain>
    </source>
</reference>
<name>A0AA38CWN1_9MICO</name>
<comment type="caution">
    <text evidence="2">The sequence shown here is derived from an EMBL/GenBank/DDBJ whole genome shotgun (WGS) entry which is preliminary data.</text>
</comment>
<dbReference type="EMBL" id="BSUM01000001">
    <property type="protein sequence ID" value="GMA33372.1"/>
    <property type="molecule type" value="Genomic_DNA"/>
</dbReference>
<sequence>MHHSGSTHEERRRGFHRTRLAGLVAALALLGSTALVLAPAASAVEQPFQAQSPANGSTVDTTSPVYSGLGTTGNTVTVIYSGQNLANYTAGTATVDEAGNWTTGPTDFSSANPGETENRTRVTERTPDGTVVGETFVTINFTTAPVPAAGQFRLDSPTEGEERNDLLNIVNFLGVGDPGNTIVVRYFNGRGGLSEAGRGEVDGDGNFNVLTTYRDLPPGRTSSTRSRRSSRRAATPSPGRSGATSRSPSHRSSSTRSPSPRRRTAHRSTPSRPRSPGRARPATRSTSPTAGSASAPTWRGRRPSTRTATG</sequence>
<proteinExistence type="predicted"/>
<keyword evidence="3" id="KW-1185">Reference proteome</keyword>
<protein>
    <submittedName>
        <fullName evidence="2">Uncharacterized protein</fullName>
    </submittedName>
</protein>
<evidence type="ECO:0000256" key="1">
    <source>
        <dbReference type="SAM" id="MobiDB-lite"/>
    </source>
</evidence>
<evidence type="ECO:0000313" key="2">
    <source>
        <dbReference type="EMBL" id="GMA33372.1"/>
    </source>
</evidence>
<gene>
    <name evidence="2" type="ORF">GCM10025875_33640</name>
</gene>
<feature type="compositionally biased region" description="Polar residues" evidence="1">
    <location>
        <begin position="102"/>
        <end position="113"/>
    </location>
</feature>
<evidence type="ECO:0000313" key="3">
    <source>
        <dbReference type="Proteomes" id="UP001157161"/>
    </source>
</evidence>
<dbReference type="AlphaFoldDB" id="A0AA38CWN1"/>
<feature type="region of interest" description="Disordered" evidence="1">
    <location>
        <begin position="193"/>
        <end position="310"/>
    </location>
</feature>
<reference evidence="2" key="2">
    <citation type="submission" date="2023-02" db="EMBL/GenBank/DDBJ databases">
        <authorList>
            <person name="Sun Q."/>
            <person name="Mori K."/>
        </authorList>
    </citation>
    <scope>NUCLEOTIDE SEQUENCE</scope>
    <source>
        <strain evidence="2">NBRC 112290</strain>
    </source>
</reference>
<feature type="compositionally biased region" description="Low complexity" evidence="1">
    <location>
        <begin position="232"/>
        <end position="258"/>
    </location>
</feature>
<dbReference type="RefSeq" id="WP_284252152.1">
    <property type="nucleotide sequence ID" value="NZ_BSUM01000001.1"/>
</dbReference>
<feature type="compositionally biased region" description="Low complexity" evidence="1">
    <location>
        <begin position="267"/>
        <end position="297"/>
    </location>
</feature>
<accession>A0AA38CWN1</accession>
<organism evidence="2 3">
    <name type="scientific">Litorihabitans aurantiacus</name>
    <dbReference type="NCBI Taxonomy" id="1930061"/>
    <lineage>
        <taxon>Bacteria</taxon>
        <taxon>Bacillati</taxon>
        <taxon>Actinomycetota</taxon>
        <taxon>Actinomycetes</taxon>
        <taxon>Micrococcales</taxon>
        <taxon>Beutenbergiaceae</taxon>
        <taxon>Litorihabitans</taxon>
    </lineage>
</organism>
<feature type="region of interest" description="Disordered" evidence="1">
    <location>
        <begin position="102"/>
        <end position="123"/>
    </location>
</feature>
<dbReference type="Proteomes" id="UP001157161">
    <property type="component" value="Unassembled WGS sequence"/>
</dbReference>